<feature type="chain" id="PRO_5020697758" evidence="4">
    <location>
        <begin position="27"/>
        <end position="176"/>
    </location>
</feature>
<keyword evidence="4" id="KW-0732">Signal</keyword>
<dbReference type="AlphaFoldDB" id="A0A4R6T885"/>
<proteinExistence type="inferred from homology"/>
<comment type="caution">
    <text evidence="5">The sequence shown here is derived from an EMBL/GenBank/DDBJ whole genome shotgun (WGS) entry which is preliminary data.</text>
</comment>
<reference evidence="5 6" key="1">
    <citation type="submission" date="2019-03" db="EMBL/GenBank/DDBJ databases">
        <title>Genomic Encyclopedia of Type Strains, Phase III (KMG-III): the genomes of soil and plant-associated and newly described type strains.</title>
        <authorList>
            <person name="Whitman W."/>
        </authorList>
    </citation>
    <scope>NUCLEOTIDE SEQUENCE [LARGE SCALE GENOMIC DNA]</scope>
    <source>
        <strain evidence="5 6">CECT 8446</strain>
    </source>
</reference>
<dbReference type="SUPFAM" id="SSF109854">
    <property type="entry name" value="DinB/YfiT-like putative metalloenzymes"/>
    <property type="match status" value="1"/>
</dbReference>
<dbReference type="RefSeq" id="WP_133555549.1">
    <property type="nucleotide sequence ID" value="NZ_SNYF01000006.1"/>
</dbReference>
<protein>
    <submittedName>
        <fullName evidence="5">Putative damage-inducible protein DinB</fullName>
    </submittedName>
</protein>
<evidence type="ECO:0000313" key="5">
    <source>
        <dbReference type="EMBL" id="TDQ17475.1"/>
    </source>
</evidence>
<evidence type="ECO:0000256" key="4">
    <source>
        <dbReference type="SAM" id="SignalP"/>
    </source>
</evidence>
<evidence type="ECO:0000256" key="2">
    <source>
        <dbReference type="ARBA" id="ARBA00022723"/>
    </source>
</evidence>
<feature type="signal peptide" evidence="4">
    <location>
        <begin position="1"/>
        <end position="26"/>
    </location>
</feature>
<keyword evidence="6" id="KW-1185">Reference proteome</keyword>
<keyword evidence="2 3" id="KW-0479">Metal-binding</keyword>
<feature type="binding site" evidence="3">
    <location>
        <position position="155"/>
    </location>
    <ligand>
        <name>a divalent metal cation</name>
        <dbReference type="ChEBI" id="CHEBI:60240"/>
    </ligand>
</feature>
<organism evidence="5 6">
    <name type="scientific">Algoriphagus boseongensis</name>
    <dbReference type="NCBI Taxonomy" id="1442587"/>
    <lineage>
        <taxon>Bacteria</taxon>
        <taxon>Pseudomonadati</taxon>
        <taxon>Bacteroidota</taxon>
        <taxon>Cytophagia</taxon>
        <taxon>Cytophagales</taxon>
        <taxon>Cyclobacteriaceae</taxon>
        <taxon>Algoriphagus</taxon>
    </lineage>
</organism>
<dbReference type="OrthoDB" id="119432at2"/>
<accession>A0A4R6T885</accession>
<comment type="similarity">
    <text evidence="1">Belongs to the DinB family.</text>
</comment>
<feature type="binding site" evidence="3">
    <location>
        <position position="73"/>
    </location>
    <ligand>
        <name>a divalent metal cation</name>
        <dbReference type="ChEBI" id="CHEBI:60240"/>
    </ligand>
</feature>
<evidence type="ECO:0000256" key="3">
    <source>
        <dbReference type="PIRSR" id="PIRSR607837-1"/>
    </source>
</evidence>
<evidence type="ECO:0000313" key="6">
    <source>
        <dbReference type="Proteomes" id="UP000294535"/>
    </source>
</evidence>
<dbReference type="EMBL" id="SNYF01000006">
    <property type="protein sequence ID" value="TDQ17475.1"/>
    <property type="molecule type" value="Genomic_DNA"/>
</dbReference>
<dbReference type="InterPro" id="IPR034660">
    <property type="entry name" value="DinB/YfiT-like"/>
</dbReference>
<dbReference type="Gene3D" id="1.20.120.450">
    <property type="entry name" value="dinb family like domain"/>
    <property type="match status" value="1"/>
</dbReference>
<sequence>MKNGIKVTLTAIFSAVLMVVGTLAQAQTTKEEFMSKWANSKQFTLDVLAKMPDSGMDYKTDPGAMSFKEQIHHIASAIVGISQGFLKGSADAPSIDLATATRAQLTEYVAASYDYGAAAMKGLSATDEAEKIEVFGNMVSRRQIEALLMDHSTHHRGSAIAYLRANGVEPPAFVGF</sequence>
<dbReference type="Pfam" id="PF05163">
    <property type="entry name" value="DinB"/>
    <property type="match status" value="1"/>
</dbReference>
<feature type="binding site" evidence="3">
    <location>
        <position position="151"/>
    </location>
    <ligand>
        <name>a divalent metal cation</name>
        <dbReference type="ChEBI" id="CHEBI:60240"/>
    </ligand>
</feature>
<name>A0A4R6T885_9BACT</name>
<gene>
    <name evidence="5" type="ORF">DFQ04_2129</name>
</gene>
<evidence type="ECO:0000256" key="1">
    <source>
        <dbReference type="ARBA" id="ARBA00008635"/>
    </source>
</evidence>
<dbReference type="Proteomes" id="UP000294535">
    <property type="component" value="Unassembled WGS sequence"/>
</dbReference>
<dbReference type="GO" id="GO:0046872">
    <property type="term" value="F:metal ion binding"/>
    <property type="evidence" value="ECO:0007669"/>
    <property type="project" value="UniProtKB-KW"/>
</dbReference>
<dbReference type="InterPro" id="IPR007837">
    <property type="entry name" value="DinB"/>
</dbReference>